<dbReference type="AlphaFoldDB" id="A0A3P7KSI0"/>
<organism evidence="1 2">
    <name type="scientific">Strongylus vulgaris</name>
    <name type="common">Blood worm</name>
    <dbReference type="NCBI Taxonomy" id="40348"/>
    <lineage>
        <taxon>Eukaryota</taxon>
        <taxon>Metazoa</taxon>
        <taxon>Ecdysozoa</taxon>
        <taxon>Nematoda</taxon>
        <taxon>Chromadorea</taxon>
        <taxon>Rhabditida</taxon>
        <taxon>Rhabditina</taxon>
        <taxon>Rhabditomorpha</taxon>
        <taxon>Strongyloidea</taxon>
        <taxon>Strongylidae</taxon>
        <taxon>Strongylus</taxon>
    </lineage>
</organism>
<reference evidence="1 2" key="1">
    <citation type="submission" date="2018-11" db="EMBL/GenBank/DDBJ databases">
        <authorList>
            <consortium name="Pathogen Informatics"/>
        </authorList>
    </citation>
    <scope>NUCLEOTIDE SEQUENCE [LARGE SCALE GENOMIC DNA]</scope>
</reference>
<evidence type="ECO:0000313" key="1">
    <source>
        <dbReference type="EMBL" id="VDM70192.1"/>
    </source>
</evidence>
<sequence>MEHYDCIMEQEALRKGNCRRHIMGEAVPGKDEHKCRGVKLYRACLAPFLKKDCAPGALGEFDASVRQFGCIVE</sequence>
<protein>
    <submittedName>
        <fullName evidence="1">Uncharacterized protein</fullName>
    </submittedName>
</protein>
<dbReference type="OrthoDB" id="5871362at2759"/>
<name>A0A3P7KSI0_STRVU</name>
<dbReference type="Proteomes" id="UP000270094">
    <property type="component" value="Unassembled WGS sequence"/>
</dbReference>
<evidence type="ECO:0000313" key="2">
    <source>
        <dbReference type="Proteomes" id="UP000270094"/>
    </source>
</evidence>
<gene>
    <name evidence="1" type="ORF">SVUK_LOCUS5190</name>
</gene>
<accession>A0A3P7KSI0</accession>
<keyword evidence="2" id="KW-1185">Reference proteome</keyword>
<dbReference type="EMBL" id="UYYB01015037">
    <property type="protein sequence ID" value="VDM70192.1"/>
    <property type="molecule type" value="Genomic_DNA"/>
</dbReference>
<proteinExistence type="predicted"/>